<keyword evidence="7 8" id="KW-0012">Acyltransferase</keyword>
<organism evidence="10 11">
    <name type="scientific">Lysinimonas soli</name>
    <dbReference type="NCBI Taxonomy" id="1074233"/>
    <lineage>
        <taxon>Bacteria</taxon>
        <taxon>Bacillati</taxon>
        <taxon>Actinomycetota</taxon>
        <taxon>Actinomycetes</taxon>
        <taxon>Micrococcales</taxon>
        <taxon>Microbacteriaceae</taxon>
        <taxon>Lysinimonas</taxon>
    </lineage>
</organism>
<reference evidence="11" key="1">
    <citation type="journal article" date="2019" name="Int. J. Syst. Evol. Microbiol.">
        <title>The Global Catalogue of Microorganisms (GCM) 10K type strain sequencing project: providing services to taxonomists for standard genome sequencing and annotation.</title>
        <authorList>
            <consortium name="The Broad Institute Genomics Platform"/>
            <consortium name="The Broad Institute Genome Sequencing Center for Infectious Disease"/>
            <person name="Wu L."/>
            <person name="Ma J."/>
        </authorList>
    </citation>
    <scope>NUCLEOTIDE SEQUENCE [LARGE SCALE GENOMIC DNA]</scope>
    <source>
        <strain evidence="11">CGMCC 4.6997</strain>
    </source>
</reference>
<dbReference type="GO" id="GO:0016746">
    <property type="term" value="F:acyltransferase activity"/>
    <property type="evidence" value="ECO:0007669"/>
    <property type="project" value="UniProtKB-KW"/>
</dbReference>
<comment type="function">
    <text evidence="8">Catalyzes the phospholipid dependent N-acylation of the N-terminal cysteine of apolipoprotein, the last step in lipoprotein maturation.</text>
</comment>
<feature type="transmembrane region" description="Helical" evidence="8">
    <location>
        <begin position="241"/>
        <end position="261"/>
    </location>
</feature>
<comment type="catalytic activity">
    <reaction evidence="8">
        <text>N-terminal S-1,2-diacyl-sn-glyceryl-L-cysteinyl-[lipoprotein] + a glycerophospholipid = N-acyl-S-1,2-diacyl-sn-glyceryl-L-cysteinyl-[lipoprotein] + a 2-acyl-sn-glycero-3-phospholipid + H(+)</text>
        <dbReference type="Rhea" id="RHEA:48228"/>
        <dbReference type="Rhea" id="RHEA-COMP:14681"/>
        <dbReference type="Rhea" id="RHEA-COMP:14684"/>
        <dbReference type="ChEBI" id="CHEBI:15378"/>
        <dbReference type="ChEBI" id="CHEBI:136912"/>
        <dbReference type="ChEBI" id="CHEBI:140656"/>
        <dbReference type="ChEBI" id="CHEBI:140657"/>
        <dbReference type="ChEBI" id="CHEBI:140660"/>
        <dbReference type="EC" id="2.3.1.269"/>
    </reaction>
</comment>
<evidence type="ECO:0000259" key="9">
    <source>
        <dbReference type="PROSITE" id="PS50263"/>
    </source>
</evidence>
<dbReference type="EC" id="2.3.1.269" evidence="8"/>
<gene>
    <name evidence="8 10" type="primary">lnt</name>
    <name evidence="10" type="ORF">ACFPJ4_04790</name>
</gene>
<dbReference type="Pfam" id="PF00795">
    <property type="entry name" value="CN_hydrolase"/>
    <property type="match status" value="1"/>
</dbReference>
<evidence type="ECO:0000256" key="5">
    <source>
        <dbReference type="ARBA" id="ARBA00022989"/>
    </source>
</evidence>
<feature type="transmembrane region" description="Helical" evidence="8">
    <location>
        <begin position="163"/>
        <end position="187"/>
    </location>
</feature>
<evidence type="ECO:0000256" key="4">
    <source>
        <dbReference type="ARBA" id="ARBA00022692"/>
    </source>
</evidence>
<dbReference type="Gene3D" id="3.60.110.10">
    <property type="entry name" value="Carbon-nitrogen hydrolase"/>
    <property type="match status" value="1"/>
</dbReference>
<keyword evidence="3 8" id="KW-0808">Transferase</keyword>
<sequence length="574" mass="60769">MTSARPTLPLWVAVLVAAGAGPVLDGAFPDLGWWPLAFLAIGLQLLTLQGRRLGSAFLVGFVFGATFYFVDIQWAAVFLGPVPWSALSTLMALWCGLGGMLITLAYRWVPSAFPTAWSRLLFLPVVVAGLWTLREAVASVWPYGGFSWGRVAFSQSDSPLSSLFAWIGVSGVSFLMVFLVAATIAGVQEGLRIRSGRSAAWDRPWVDGGNGMTAARVASGASTPAFSTKGTAGGARAGVDWTVRAVTVLGLLVVVVLIPAWPTPTHGVLRVGAVQGDTKAGYFDPPAQVGDNLLGQIAATSPVYDKNVDVVVWPEGASDLDPLEDPSAADLWDQVSRRAGAPLVGGTITTRTTTNADGSTTTRYFNTSLLWEAGKGALGYYDKKHPVPFGEYVPDRSFWRMFAPELIDLIQREYTPGTTGEVLHLGTTKSGISDALAGIAICFDIVDDQLMHDMIAQGADVVLAQTNNADFGTTDESVQQLAIARIRAMEMGRSVVNISTVGTSAVILPDGTVRDQLPTYTPGVIVDDVPIATTVTPAMGGGRQIEWLVCGIGIGALLAAGTLRAGMLRRRTRA</sequence>
<dbReference type="Proteomes" id="UP001596039">
    <property type="component" value="Unassembled WGS sequence"/>
</dbReference>
<feature type="transmembrane region" description="Helical" evidence="8">
    <location>
        <begin position="32"/>
        <end position="48"/>
    </location>
</feature>
<comment type="caution">
    <text evidence="10">The sequence shown here is derived from an EMBL/GenBank/DDBJ whole genome shotgun (WGS) entry which is preliminary data.</text>
</comment>
<dbReference type="InterPro" id="IPR045378">
    <property type="entry name" value="LNT_N"/>
</dbReference>
<dbReference type="HAMAP" id="MF_01148">
    <property type="entry name" value="Lnt"/>
    <property type="match status" value="1"/>
</dbReference>
<dbReference type="CDD" id="cd07571">
    <property type="entry name" value="ALP_N-acyl_transferase"/>
    <property type="match status" value="1"/>
</dbReference>
<evidence type="ECO:0000256" key="7">
    <source>
        <dbReference type="ARBA" id="ARBA00023315"/>
    </source>
</evidence>
<dbReference type="PANTHER" id="PTHR38686:SF1">
    <property type="entry name" value="APOLIPOPROTEIN N-ACYLTRANSFERASE"/>
    <property type="match status" value="1"/>
</dbReference>
<evidence type="ECO:0000256" key="6">
    <source>
        <dbReference type="ARBA" id="ARBA00023136"/>
    </source>
</evidence>
<dbReference type="InterPro" id="IPR036526">
    <property type="entry name" value="C-N_Hydrolase_sf"/>
</dbReference>
<dbReference type="InterPro" id="IPR003010">
    <property type="entry name" value="C-N_Hydrolase"/>
</dbReference>
<comment type="pathway">
    <text evidence="8">Protein modification; lipoprotein biosynthesis (N-acyl transfer).</text>
</comment>
<dbReference type="PANTHER" id="PTHR38686">
    <property type="entry name" value="APOLIPOPROTEIN N-ACYLTRANSFERASE"/>
    <property type="match status" value="1"/>
</dbReference>
<dbReference type="Pfam" id="PF20154">
    <property type="entry name" value="LNT_N"/>
    <property type="match status" value="1"/>
</dbReference>
<proteinExistence type="inferred from homology"/>
<keyword evidence="6 8" id="KW-0472">Membrane</keyword>
<dbReference type="RefSeq" id="WP_386739141.1">
    <property type="nucleotide sequence ID" value="NZ_JBHSMG010000001.1"/>
</dbReference>
<feature type="transmembrane region" description="Helical" evidence="8">
    <location>
        <begin position="121"/>
        <end position="143"/>
    </location>
</feature>
<evidence type="ECO:0000256" key="3">
    <source>
        <dbReference type="ARBA" id="ARBA00022679"/>
    </source>
</evidence>
<feature type="domain" description="CN hydrolase" evidence="9">
    <location>
        <begin position="269"/>
        <end position="531"/>
    </location>
</feature>
<protein>
    <recommendedName>
        <fullName evidence="8">Apolipoprotein N-acyltransferase</fullName>
        <shortName evidence="8">ALP N-acyltransferase</shortName>
        <ecNumber evidence="8">2.3.1.269</ecNumber>
    </recommendedName>
</protein>
<dbReference type="InterPro" id="IPR004563">
    <property type="entry name" value="Apolipo_AcylTrfase"/>
</dbReference>
<keyword evidence="4 8" id="KW-0812">Transmembrane</keyword>
<dbReference type="EMBL" id="JBHSMG010000001">
    <property type="protein sequence ID" value="MFC5501557.1"/>
    <property type="molecule type" value="Genomic_DNA"/>
</dbReference>
<feature type="transmembrane region" description="Helical" evidence="8">
    <location>
        <begin position="55"/>
        <end position="79"/>
    </location>
</feature>
<dbReference type="PROSITE" id="PS50263">
    <property type="entry name" value="CN_HYDROLASE"/>
    <property type="match status" value="1"/>
</dbReference>
<comment type="subcellular location">
    <subcellularLocation>
        <location evidence="1 8">Cell membrane</location>
        <topology evidence="1 8">Multi-pass membrane protein</topology>
    </subcellularLocation>
</comment>
<evidence type="ECO:0000256" key="1">
    <source>
        <dbReference type="ARBA" id="ARBA00004651"/>
    </source>
</evidence>
<dbReference type="NCBIfam" id="TIGR00546">
    <property type="entry name" value="lnt"/>
    <property type="match status" value="1"/>
</dbReference>
<keyword evidence="5 8" id="KW-1133">Transmembrane helix</keyword>
<name>A0ABW0NQQ6_9MICO</name>
<feature type="transmembrane region" description="Helical" evidence="8">
    <location>
        <begin position="545"/>
        <end position="563"/>
    </location>
</feature>
<accession>A0ABW0NQQ6</accession>
<keyword evidence="11" id="KW-1185">Reference proteome</keyword>
<feature type="transmembrane region" description="Helical" evidence="8">
    <location>
        <begin position="91"/>
        <end position="109"/>
    </location>
</feature>
<comment type="similarity">
    <text evidence="8">Belongs to the CN hydrolase family. Apolipoprotein N-acyltransferase subfamily.</text>
</comment>
<evidence type="ECO:0000313" key="10">
    <source>
        <dbReference type="EMBL" id="MFC5501557.1"/>
    </source>
</evidence>
<evidence type="ECO:0000256" key="2">
    <source>
        <dbReference type="ARBA" id="ARBA00022475"/>
    </source>
</evidence>
<evidence type="ECO:0000313" key="11">
    <source>
        <dbReference type="Proteomes" id="UP001596039"/>
    </source>
</evidence>
<evidence type="ECO:0000256" key="8">
    <source>
        <dbReference type="HAMAP-Rule" id="MF_01148"/>
    </source>
</evidence>
<keyword evidence="2 8" id="KW-1003">Cell membrane</keyword>
<dbReference type="SUPFAM" id="SSF56317">
    <property type="entry name" value="Carbon-nitrogen hydrolase"/>
    <property type="match status" value="1"/>
</dbReference>